<evidence type="ECO:0000259" key="2">
    <source>
        <dbReference type="PROSITE" id="PS51782"/>
    </source>
</evidence>
<dbReference type="OrthoDB" id="9800780at2"/>
<sequence>MEIWLKAENESIRIPVLPPEFEVERTAEFDNKRIVKGKKIDVFNGEDLATSTLESFFPYSDNASYCEYSGISNPYSYVETIEGWIENGTIIRYIVTDTSINISCRIKSFTYREQDGTGDVYYKISLQEHNEVKFTRTVENTKKPTTSGNNKRPTKPKTTKEKRYYTVKKGDCLWNISKKYYGKGSDYTKIFNANKDKIKNPSLIYPGQKFVIP</sequence>
<dbReference type="InterPro" id="IPR036779">
    <property type="entry name" value="LysM_dom_sf"/>
</dbReference>
<comment type="caution">
    <text evidence="3">The sequence shown here is derived from an EMBL/GenBank/DDBJ whole genome shotgun (WGS) entry which is preliminary data.</text>
</comment>
<dbReference type="eggNOG" id="COG1652">
    <property type="taxonomic scope" value="Bacteria"/>
</dbReference>
<dbReference type="PROSITE" id="PS51782">
    <property type="entry name" value="LYSM"/>
    <property type="match status" value="1"/>
</dbReference>
<evidence type="ECO:0000313" key="4">
    <source>
        <dbReference type="Proteomes" id="UP000003178"/>
    </source>
</evidence>
<dbReference type="EMBL" id="ABWP01000060">
    <property type="protein sequence ID" value="EEA84835.1"/>
    <property type="molecule type" value="Genomic_DNA"/>
</dbReference>
<name>B6G007_PEPHT</name>
<dbReference type="SUPFAM" id="SSF54106">
    <property type="entry name" value="LysM domain"/>
    <property type="match status" value="1"/>
</dbReference>
<dbReference type="STRING" id="500633.CLOHIR_01461"/>
<gene>
    <name evidence="3" type="ORF">CLOHIR_01461</name>
</gene>
<dbReference type="InterPro" id="IPR052196">
    <property type="entry name" value="Bact_Kbp"/>
</dbReference>
<dbReference type="Gene3D" id="3.10.350.10">
    <property type="entry name" value="LysM domain"/>
    <property type="match status" value="1"/>
</dbReference>
<evidence type="ECO:0000256" key="1">
    <source>
        <dbReference type="SAM" id="MobiDB-lite"/>
    </source>
</evidence>
<dbReference type="Pfam" id="PF01476">
    <property type="entry name" value="LysM"/>
    <property type="match status" value="1"/>
</dbReference>
<dbReference type="CDD" id="cd00118">
    <property type="entry name" value="LysM"/>
    <property type="match status" value="1"/>
</dbReference>
<dbReference type="Proteomes" id="UP000003178">
    <property type="component" value="Unassembled WGS sequence"/>
</dbReference>
<feature type="region of interest" description="Disordered" evidence="1">
    <location>
        <begin position="138"/>
        <end position="160"/>
    </location>
</feature>
<reference evidence="3 4" key="1">
    <citation type="submission" date="2008-09" db="EMBL/GenBank/DDBJ databases">
        <authorList>
            <person name="Fulton L."/>
            <person name="Clifton S."/>
            <person name="Fulton B."/>
            <person name="Xu J."/>
            <person name="Minx P."/>
            <person name="Pepin K.H."/>
            <person name="Johnson M."/>
            <person name="Thiruvilangam P."/>
            <person name="Bhonagiri V."/>
            <person name="Nash W.E."/>
            <person name="Mardis E.R."/>
            <person name="Wilson R.K."/>
        </authorList>
    </citation>
    <scope>NUCLEOTIDE SEQUENCE [LARGE SCALE GENOMIC DNA]</scope>
    <source>
        <strain evidence="3 4">DSM 13275</strain>
    </source>
</reference>
<reference evidence="3 4" key="2">
    <citation type="submission" date="2008-10" db="EMBL/GenBank/DDBJ databases">
        <title>Draft genome sequence of Clostridium hiranonis (DSM 13275).</title>
        <authorList>
            <person name="Sudarsanam P."/>
            <person name="Ley R."/>
            <person name="Guruge J."/>
            <person name="Turnbaugh P.J."/>
            <person name="Mahowald M."/>
            <person name="Liep D."/>
            <person name="Gordon J."/>
        </authorList>
    </citation>
    <scope>NUCLEOTIDE SEQUENCE [LARGE SCALE GENOMIC DNA]</scope>
    <source>
        <strain evidence="3 4">DSM 13275</strain>
    </source>
</reference>
<dbReference type="HOGENOM" id="CLU_077348_0_0_9"/>
<dbReference type="AlphaFoldDB" id="B6G007"/>
<dbReference type="PANTHER" id="PTHR34700:SF4">
    <property type="entry name" value="PHAGE-LIKE ELEMENT PBSX PROTEIN XKDP"/>
    <property type="match status" value="1"/>
</dbReference>
<dbReference type="PANTHER" id="PTHR34700">
    <property type="entry name" value="POTASSIUM BINDING PROTEIN KBP"/>
    <property type="match status" value="1"/>
</dbReference>
<protein>
    <submittedName>
        <fullName evidence="3">LysM domain protein</fullName>
    </submittedName>
</protein>
<dbReference type="InterPro" id="IPR018392">
    <property type="entry name" value="LysM"/>
</dbReference>
<dbReference type="SMART" id="SM00257">
    <property type="entry name" value="LysM"/>
    <property type="match status" value="1"/>
</dbReference>
<evidence type="ECO:0000313" key="3">
    <source>
        <dbReference type="EMBL" id="EEA84835.1"/>
    </source>
</evidence>
<feature type="domain" description="LysM" evidence="2">
    <location>
        <begin position="163"/>
        <end position="212"/>
    </location>
</feature>
<dbReference type="RefSeq" id="WP_006440382.1">
    <property type="nucleotide sequence ID" value="NZ_DS995356.1"/>
</dbReference>
<keyword evidence="4" id="KW-1185">Reference proteome</keyword>
<organism evidence="3 4">
    <name type="scientific">Peptacetobacter hiranonis (strain DSM 13275 / JCM 10541 / KCTC 15199 / TO-931)</name>
    <name type="common">Clostridium hiranonis</name>
    <dbReference type="NCBI Taxonomy" id="500633"/>
    <lineage>
        <taxon>Bacteria</taxon>
        <taxon>Bacillati</taxon>
        <taxon>Bacillota</taxon>
        <taxon>Clostridia</taxon>
        <taxon>Peptostreptococcales</taxon>
        <taxon>Peptostreptococcaceae</taxon>
        <taxon>Peptacetobacter</taxon>
    </lineage>
</organism>
<accession>B6G007</accession>
<proteinExistence type="predicted"/>